<dbReference type="EC" id="5.6.2.4" evidence="5"/>
<dbReference type="SUPFAM" id="SSF52540">
    <property type="entry name" value="P-loop containing nucleoside triphosphate hydrolases"/>
    <property type="match status" value="1"/>
</dbReference>
<dbReference type="GO" id="GO:0000724">
    <property type="term" value="P:double-strand break repair via homologous recombination"/>
    <property type="evidence" value="ECO:0007669"/>
    <property type="project" value="TreeGrafter"/>
</dbReference>
<evidence type="ECO:0000256" key="5">
    <source>
        <dbReference type="ARBA" id="ARBA00034808"/>
    </source>
</evidence>
<feature type="domain" description="Helicase C-terminal" evidence="6">
    <location>
        <begin position="23"/>
        <end position="131"/>
    </location>
</feature>
<dbReference type="STRING" id="630390.A0A180G4Y1"/>
<evidence type="ECO:0000259" key="6">
    <source>
        <dbReference type="Pfam" id="PF00271"/>
    </source>
</evidence>
<proteinExistence type="inferred from homology"/>
<dbReference type="InterPro" id="IPR027417">
    <property type="entry name" value="P-loop_NTPase"/>
</dbReference>
<dbReference type="GO" id="GO:0003677">
    <property type="term" value="F:DNA binding"/>
    <property type="evidence" value="ECO:0007669"/>
    <property type="project" value="UniProtKB-KW"/>
</dbReference>
<sequence>MEYSLKSAKDLLEMFPGKDEVENKHMVPTLIYSGTRNATLQVMKIANEAHDTAGKEYNPDSTLIQRYHASTGDMDKEDTISGHEREDFSCISCTMALGLGQNWKRVQRVIHMGRGDPSCISQMIGRCGRDGKQVLAIIFVEKKQKFGLNTPEAIKNADKKANDTRMDALAITPVCIRKALLIDNLHGYIPMDRDDLNYLHEESREADEFFPSCKCSNCDPVLAQFEVPGPLPVKNPKEKHTHATKPKERKLRLIELKIYNTLLERFGNFIVETYGRPQLFFPEEIFGPTDADALARHLDQVKTVHDIANLVGGEQLDGELVMLQKTSSTSNQGRTIKST</sequence>
<dbReference type="PANTHER" id="PTHR13710:SF105">
    <property type="entry name" value="ATP-DEPENDENT DNA HELICASE Q1"/>
    <property type="match status" value="1"/>
</dbReference>
<dbReference type="EMBL" id="ADAS02000294">
    <property type="protein sequence ID" value="OAV87737.1"/>
    <property type="molecule type" value="Genomic_DNA"/>
</dbReference>
<dbReference type="AlphaFoldDB" id="A0A180G4Y1"/>
<protein>
    <recommendedName>
        <fullName evidence="5">DNA 3'-5' helicase</fullName>
        <ecNumber evidence="5">5.6.2.4</ecNumber>
    </recommendedName>
</protein>
<dbReference type="InterPro" id="IPR001650">
    <property type="entry name" value="Helicase_C-like"/>
</dbReference>
<name>A0A180G4Y1_PUCT1</name>
<reference evidence="8" key="4">
    <citation type="submission" date="2025-05" db="UniProtKB">
        <authorList>
            <consortium name="EnsemblFungi"/>
        </authorList>
    </citation>
    <scope>IDENTIFICATION</scope>
    <source>
        <strain evidence="8">isolate 1-1 / race 1 (BBBD)</strain>
    </source>
</reference>
<evidence type="ECO:0000256" key="4">
    <source>
        <dbReference type="ARBA" id="ARBA00034617"/>
    </source>
</evidence>
<keyword evidence="2" id="KW-0238">DNA-binding</keyword>
<dbReference type="VEuPathDB" id="FungiDB:PTTG_29303"/>
<reference evidence="8 9" key="3">
    <citation type="journal article" date="2017" name="G3 (Bethesda)">
        <title>Comparative analysis highlights variable genome content of wheat rusts and divergence of the mating loci.</title>
        <authorList>
            <person name="Cuomo C.A."/>
            <person name="Bakkeren G."/>
            <person name="Khalil H.B."/>
            <person name="Panwar V."/>
            <person name="Joly D."/>
            <person name="Linning R."/>
            <person name="Sakthikumar S."/>
            <person name="Song X."/>
            <person name="Adiconis X."/>
            <person name="Fan L."/>
            <person name="Goldberg J.M."/>
            <person name="Levin J.Z."/>
            <person name="Young S."/>
            <person name="Zeng Q."/>
            <person name="Anikster Y."/>
            <person name="Bruce M."/>
            <person name="Wang M."/>
            <person name="Yin C."/>
            <person name="McCallum B."/>
            <person name="Szabo L.J."/>
            <person name="Hulbert S."/>
            <person name="Chen X."/>
            <person name="Fellers J.P."/>
        </authorList>
    </citation>
    <scope>NUCLEOTIDE SEQUENCE</scope>
    <source>
        <strain evidence="9">Isolate 1-1 / race 1 (BBBD)</strain>
        <strain evidence="8">isolate 1-1 / race 1 (BBBD)</strain>
    </source>
</reference>
<evidence type="ECO:0000313" key="8">
    <source>
        <dbReference type="EnsemblFungi" id="PTTG_29303-t43_1-p1"/>
    </source>
</evidence>
<reference evidence="7" key="1">
    <citation type="submission" date="2009-11" db="EMBL/GenBank/DDBJ databases">
        <authorList>
            <consortium name="The Broad Institute Genome Sequencing Platform"/>
            <person name="Ward D."/>
            <person name="Feldgarden M."/>
            <person name="Earl A."/>
            <person name="Young S.K."/>
            <person name="Zeng Q."/>
            <person name="Koehrsen M."/>
            <person name="Alvarado L."/>
            <person name="Berlin A."/>
            <person name="Bochicchio J."/>
            <person name="Borenstein D."/>
            <person name="Chapman S.B."/>
            <person name="Chen Z."/>
            <person name="Engels R."/>
            <person name="Freedman E."/>
            <person name="Gellesch M."/>
            <person name="Goldberg J."/>
            <person name="Griggs A."/>
            <person name="Gujja S."/>
            <person name="Heilman E."/>
            <person name="Heiman D."/>
            <person name="Hepburn T."/>
            <person name="Howarth C."/>
            <person name="Jen D."/>
            <person name="Larson L."/>
            <person name="Lewis B."/>
            <person name="Mehta T."/>
            <person name="Park D."/>
            <person name="Pearson M."/>
            <person name="Roberts A."/>
            <person name="Saif S."/>
            <person name="Shea T."/>
            <person name="Shenoy N."/>
            <person name="Sisk P."/>
            <person name="Stolte C."/>
            <person name="Sykes S."/>
            <person name="Thomson T."/>
            <person name="Walk T."/>
            <person name="White J."/>
            <person name="Yandava C."/>
            <person name="Izard J."/>
            <person name="Baranova O.V."/>
            <person name="Blanton J.M."/>
            <person name="Tanner A.C."/>
            <person name="Dewhirst F.E."/>
            <person name="Haas B."/>
            <person name="Nusbaum C."/>
            <person name="Birren B."/>
        </authorList>
    </citation>
    <scope>NUCLEOTIDE SEQUENCE [LARGE SCALE GENOMIC DNA]</scope>
    <source>
        <strain evidence="7">1-1 BBBD Race 1</strain>
    </source>
</reference>
<dbReference type="Pfam" id="PF00271">
    <property type="entry name" value="Helicase_C"/>
    <property type="match status" value="1"/>
</dbReference>
<accession>A0A180G4Y1</accession>
<dbReference type="Gene3D" id="3.40.50.300">
    <property type="entry name" value="P-loop containing nucleotide triphosphate hydrolases"/>
    <property type="match status" value="1"/>
</dbReference>
<evidence type="ECO:0000313" key="7">
    <source>
        <dbReference type="EMBL" id="OAV87737.1"/>
    </source>
</evidence>
<comment type="catalytic activity">
    <reaction evidence="4">
        <text>Couples ATP hydrolysis with the unwinding of duplex DNA by translocating in the 3'-5' direction.</text>
        <dbReference type="EC" id="5.6.2.4"/>
    </reaction>
</comment>
<dbReference type="Proteomes" id="UP000005240">
    <property type="component" value="Unassembled WGS sequence"/>
</dbReference>
<dbReference type="GO" id="GO:0043138">
    <property type="term" value="F:3'-5' DNA helicase activity"/>
    <property type="evidence" value="ECO:0007669"/>
    <property type="project" value="UniProtKB-EC"/>
</dbReference>
<evidence type="ECO:0000313" key="9">
    <source>
        <dbReference type="Proteomes" id="UP000005240"/>
    </source>
</evidence>
<reference evidence="7" key="2">
    <citation type="submission" date="2016-05" db="EMBL/GenBank/DDBJ databases">
        <title>Comparative analysis highlights variable genome content of wheat rusts and divergence of the mating loci.</title>
        <authorList>
            <person name="Cuomo C.A."/>
            <person name="Bakkeren G."/>
            <person name="Szabo L."/>
            <person name="Khalil H."/>
            <person name="Joly D."/>
            <person name="Goldberg J."/>
            <person name="Young S."/>
            <person name="Zeng Q."/>
            <person name="Fellers J."/>
        </authorList>
    </citation>
    <scope>NUCLEOTIDE SEQUENCE [LARGE SCALE GENOMIC DNA]</scope>
    <source>
        <strain evidence="7">1-1 BBBD Race 1</strain>
    </source>
</reference>
<evidence type="ECO:0000256" key="1">
    <source>
        <dbReference type="ARBA" id="ARBA00005446"/>
    </source>
</evidence>
<dbReference type="GO" id="GO:0005694">
    <property type="term" value="C:chromosome"/>
    <property type="evidence" value="ECO:0007669"/>
    <property type="project" value="TreeGrafter"/>
</dbReference>
<evidence type="ECO:0000256" key="2">
    <source>
        <dbReference type="ARBA" id="ARBA00023125"/>
    </source>
</evidence>
<dbReference type="GO" id="GO:0005737">
    <property type="term" value="C:cytoplasm"/>
    <property type="evidence" value="ECO:0007669"/>
    <property type="project" value="TreeGrafter"/>
</dbReference>
<dbReference type="PANTHER" id="PTHR13710">
    <property type="entry name" value="DNA HELICASE RECQ FAMILY MEMBER"/>
    <property type="match status" value="1"/>
</dbReference>
<comment type="similarity">
    <text evidence="1">Belongs to the helicase family. RecQ subfamily.</text>
</comment>
<dbReference type="GO" id="GO:0009378">
    <property type="term" value="F:four-way junction helicase activity"/>
    <property type="evidence" value="ECO:0007669"/>
    <property type="project" value="TreeGrafter"/>
</dbReference>
<keyword evidence="9" id="KW-1185">Reference proteome</keyword>
<evidence type="ECO:0000256" key="3">
    <source>
        <dbReference type="ARBA" id="ARBA00023235"/>
    </source>
</evidence>
<organism evidence="7">
    <name type="scientific">Puccinia triticina (isolate 1-1 / race 1 (BBBD))</name>
    <name type="common">Brown leaf rust fungus</name>
    <dbReference type="NCBI Taxonomy" id="630390"/>
    <lineage>
        <taxon>Eukaryota</taxon>
        <taxon>Fungi</taxon>
        <taxon>Dikarya</taxon>
        <taxon>Basidiomycota</taxon>
        <taxon>Pucciniomycotina</taxon>
        <taxon>Pucciniomycetes</taxon>
        <taxon>Pucciniales</taxon>
        <taxon>Pucciniaceae</taxon>
        <taxon>Puccinia</taxon>
    </lineage>
</organism>
<dbReference type="EnsemblFungi" id="PTTG_29303-t43_1">
    <property type="protein sequence ID" value="PTTG_29303-t43_1-p1"/>
    <property type="gene ID" value="PTTG_29303"/>
</dbReference>
<dbReference type="OrthoDB" id="2506201at2759"/>
<keyword evidence="3" id="KW-0413">Isomerase</keyword>
<gene>
    <name evidence="7" type="ORF">PTTG_29303</name>
</gene>